<proteinExistence type="predicted"/>
<name>A0ABS5VXH8_9BACT</name>
<evidence type="ECO:0000256" key="1">
    <source>
        <dbReference type="SAM" id="Phobius"/>
    </source>
</evidence>
<feature type="transmembrane region" description="Helical" evidence="1">
    <location>
        <begin position="27"/>
        <end position="48"/>
    </location>
</feature>
<dbReference type="RefSeq" id="WP_254157043.1">
    <property type="nucleotide sequence ID" value="NZ_JAHESD010000083.1"/>
</dbReference>
<dbReference type="EMBL" id="JAHESD010000083">
    <property type="protein sequence ID" value="MBT1706113.1"/>
    <property type="molecule type" value="Genomic_DNA"/>
</dbReference>
<keyword evidence="1" id="KW-0472">Membrane</keyword>
<dbReference type="Proteomes" id="UP000772618">
    <property type="component" value="Unassembled WGS sequence"/>
</dbReference>
<reference evidence="2 3" key="1">
    <citation type="submission" date="2021-05" db="EMBL/GenBank/DDBJ databases">
        <title>A Polyphasic approach of four new species of the genus Ohtaekwangia: Ohtaekwangia histidinii sp. nov., Ohtaekwangia cretensis sp. nov., Ohtaekwangia indiensis sp. nov., Ohtaekwangia reichenbachii sp. nov. from diverse environment.</title>
        <authorList>
            <person name="Octaviana S."/>
        </authorList>
    </citation>
    <scope>NUCLEOTIDE SEQUENCE [LARGE SCALE GENOMIC DNA]</scope>
    <source>
        <strain evidence="2 3">PWU20</strain>
    </source>
</reference>
<accession>A0ABS5VXH8</accession>
<keyword evidence="3" id="KW-1185">Reference proteome</keyword>
<sequence length="168" mass="20003">MMNLKEYYDKDFSNCVKVHMRADMNGVFVYGAILYDFTAFTAFTAFYVSETDYHLPFFKELLEQLEYGKTEFQFNNDVTFPKDFPGEFETSGPFDFKLKARFYGDTDWLDKDRIKSSTRVFIYSETDLHDNEIAELKEHATTLGHNLQFRSKKFMMERRKREITVSLN</sequence>
<organism evidence="2 3">
    <name type="scientific">Chryseosolibacter indicus</name>
    <dbReference type="NCBI Taxonomy" id="2782351"/>
    <lineage>
        <taxon>Bacteria</taxon>
        <taxon>Pseudomonadati</taxon>
        <taxon>Bacteroidota</taxon>
        <taxon>Cytophagia</taxon>
        <taxon>Cytophagales</taxon>
        <taxon>Chryseotaleaceae</taxon>
        <taxon>Chryseosolibacter</taxon>
    </lineage>
</organism>
<gene>
    <name evidence="2" type="ORF">KK060_22670</name>
</gene>
<protein>
    <submittedName>
        <fullName evidence="2">Uncharacterized protein</fullName>
    </submittedName>
</protein>
<evidence type="ECO:0000313" key="2">
    <source>
        <dbReference type="EMBL" id="MBT1706113.1"/>
    </source>
</evidence>
<evidence type="ECO:0000313" key="3">
    <source>
        <dbReference type="Proteomes" id="UP000772618"/>
    </source>
</evidence>
<keyword evidence="1" id="KW-1133">Transmembrane helix</keyword>
<keyword evidence="1" id="KW-0812">Transmembrane</keyword>
<comment type="caution">
    <text evidence="2">The sequence shown here is derived from an EMBL/GenBank/DDBJ whole genome shotgun (WGS) entry which is preliminary data.</text>
</comment>